<accession>A0ACA9L4W1</accession>
<gene>
    <name evidence="1" type="ORF">ACOLOM_LOCUS3018</name>
</gene>
<dbReference type="EMBL" id="CAJVPT010004269">
    <property type="protein sequence ID" value="CAG8506234.1"/>
    <property type="molecule type" value="Genomic_DNA"/>
</dbReference>
<protein>
    <submittedName>
        <fullName evidence="1">16621_t:CDS:1</fullName>
    </submittedName>
</protein>
<proteinExistence type="predicted"/>
<dbReference type="Proteomes" id="UP000789525">
    <property type="component" value="Unassembled WGS sequence"/>
</dbReference>
<reference evidence="1" key="1">
    <citation type="submission" date="2021-06" db="EMBL/GenBank/DDBJ databases">
        <authorList>
            <person name="Kallberg Y."/>
            <person name="Tangrot J."/>
            <person name="Rosling A."/>
        </authorList>
    </citation>
    <scope>NUCLEOTIDE SEQUENCE</scope>
    <source>
        <strain evidence="1">CL356</strain>
    </source>
</reference>
<organism evidence="1 2">
    <name type="scientific">Acaulospora colombiana</name>
    <dbReference type="NCBI Taxonomy" id="27376"/>
    <lineage>
        <taxon>Eukaryota</taxon>
        <taxon>Fungi</taxon>
        <taxon>Fungi incertae sedis</taxon>
        <taxon>Mucoromycota</taxon>
        <taxon>Glomeromycotina</taxon>
        <taxon>Glomeromycetes</taxon>
        <taxon>Diversisporales</taxon>
        <taxon>Acaulosporaceae</taxon>
        <taxon>Acaulospora</taxon>
    </lineage>
</organism>
<keyword evidence="2" id="KW-1185">Reference proteome</keyword>
<sequence>MHYTNNWFNTLDDEYTPSPGPSKNVKKIRKLPKSSDNAYTPSVSEESDKVEVLKDGPIIPKIATIALDKELAKFPTFQHHKRDSVSDLFGKNDYSFVSLKKDHGNRPLWINPVTGNIILEGFSPFAEKAQDFLITISEPVSRPSLIHEYKMTPYSLYAAVSVGLETEAIIDVLKILSKTEIPESLIEMIRKCTVSYGKVKLLLKHNKYFVESSHAEILQMLLQDKDIADARLINADGTNGNEFITSKAPSGKDLVISGKVAEVPKSSEAKNNEAANRDDELFNAVVAIDKGNEGLLFLHAWITVRRRCNELNYPMLEEYDFRNDASLAPLDIDLKPITVIRPYQEKCLSKMFGNGVSVMQWKQQFVQWSNIKESQIAVFTSDQKEKFSGQSGIVISTYSMVANTRARSYEASKMMQFITEREWGFILLDEVHVVPANMFRKVVTTIAAHTKLGLTATLVREDDKIEDLNFLIGPKLYEANWMDLASKGHIANVQCAEACQYLIRYHENRGDKVIVFSDNVYALERYAKDFNVPFIHGKTKPQERLHVLSMFQHSPDTNTIFLSKVGDTSIDLPEATCLIQISSHYGSRRQEAQRLGRILRAKRRNDEGFNAFFYSLVSTDTQEMYYSTKRQQFLIDQGYAFKVITSLEGMDKEPNLVYREHNKQMALLTDVLVANDNAAELDNDIDENADDLPGTVTSRNKGVVRRSFGNMKSLSGADDMAYYEGSGGSKMELSNDVNVTRENSPEPADSPRNKSKARNLKASRNNGLRGLNKRTKKNKGIKSTNKTNKGRNKNKSKDLAREIKESEPVVQYQPEPPPREELPYTKFFPDLDLDEQLVIFHVLSENDADDKTPKSSTSQKTVQQSEQQTEDTQVAINECSTSGTTPQFMDEDTVQEDDQASDVELVASGQIEVVYDDNLIIPTKVEVDQDDGHLIAESSASSVQPASTSGPTKTEENLVAKTLVKKLPMPSFRRVSVRKMEFEPYHRPEGHYIRYNEPDERILAERVEYDMDEQDDIWLKAFNNERKKEDLGELTADLFEKLIDRLEKAWFDLTKNLPKGQGDKDSLTPEDSACAICDDGECENSNAIVFCDGCNLAVHQDCYGIPYIPEGQWLCRKCIVSPETPVSCIFCPNEGGAFKKTNTNRWAHLLCALWIPEVGLSNTVYMEPIDNIEGIPRGRWKLAKLCMRMKFPDSHNESYQMKAYCDKHTPRDYKEQVDVTATVLAAQKLLSDCGPASKKRRVEYEADGDEYIPSDSEEEEDELEEQNYEEEKFDTSDLRKNRKRKHSENESYQKKTVKVKLQESENVTEIANKSQEGQSSKAARAYNHSYAENAPIAPAIIMEKLLPLLANQKGSMKKKQELVATICKYWSLKRESRRGAPLLKRLHLEPWTASASAHKQSDKEKFCKFMGMRQLRKDLEKVRLLIDCVHRREKAKLKRNRLQARYLETILFPLDYILSPVIRTIMSLDKNEIFAKPVSAEEVPDYYYHIKNPMDFGTIQKKIEAHEYSFGPGLQGFKDDLELTFLNAMTYNTSNTIYYRTARKLRQLCQPIIEKAEKDYSELHVDPKKGILDVQIHPEIFTYNTKPLVFMQKEKSRSSRIKLRSRNASSRVRRLRETRSTTVAKRTRNQSNNSKSRDSPERKPRAPKGWAYVTDEEGEDESVDEGSNSEGPTSIDTGGLGEGGVPSVFNEDKATVSSRTRSRNRNAGPSIKVVKEQPDYPRKTAKDSGERPNKSAKKSNKKSKVIKEPTENLDTIDEYDIDLTNEQPQSQASPDENNKTIKEQFGNISMKDYQDETEKPAASRTRSRAPKKGDEAIQNEAIKKENLSPSTESNAEWVQSSRKGSTTSSVIENPDIRYGTLVWAKMTGFPWYPAEVADPNGPEVTETIRCDKKK</sequence>
<evidence type="ECO:0000313" key="1">
    <source>
        <dbReference type="EMBL" id="CAG8506234.1"/>
    </source>
</evidence>
<comment type="caution">
    <text evidence="1">The sequence shown here is derived from an EMBL/GenBank/DDBJ whole genome shotgun (WGS) entry which is preliminary data.</text>
</comment>
<name>A0ACA9L4W1_9GLOM</name>
<evidence type="ECO:0000313" key="2">
    <source>
        <dbReference type="Proteomes" id="UP000789525"/>
    </source>
</evidence>
<feature type="non-terminal residue" evidence="1">
    <location>
        <position position="1894"/>
    </location>
</feature>